<feature type="chain" id="PRO_5032622573" description="Outer membrane protein OmpA-like transmembrane domain-containing protein" evidence="1">
    <location>
        <begin position="22"/>
        <end position="250"/>
    </location>
</feature>
<evidence type="ECO:0000256" key="1">
    <source>
        <dbReference type="SAM" id="SignalP"/>
    </source>
</evidence>
<reference evidence="3 4" key="1">
    <citation type="journal article" date="2015" name="Nature">
        <title>rRNA introns, odd ribosomes, and small enigmatic genomes across a large radiation of phyla.</title>
        <authorList>
            <person name="Brown C.T."/>
            <person name="Hug L.A."/>
            <person name="Thomas B.C."/>
            <person name="Sharon I."/>
            <person name="Castelle C.J."/>
            <person name="Singh A."/>
            <person name="Wilkins M.J."/>
            <person name="Williams K.H."/>
            <person name="Banfield J.F."/>
        </authorList>
    </citation>
    <scope>NUCLEOTIDE SEQUENCE [LARGE SCALE GENOMIC DNA]</scope>
</reference>
<comment type="caution">
    <text evidence="3">The sequence shown here is derived from an EMBL/GenBank/DDBJ whole genome shotgun (WGS) entry which is preliminary data.</text>
</comment>
<proteinExistence type="predicted"/>
<evidence type="ECO:0000259" key="2">
    <source>
        <dbReference type="Pfam" id="PF01389"/>
    </source>
</evidence>
<dbReference type="GO" id="GO:0009279">
    <property type="term" value="C:cell outer membrane"/>
    <property type="evidence" value="ECO:0007669"/>
    <property type="project" value="InterPro"/>
</dbReference>
<dbReference type="InterPro" id="IPR011250">
    <property type="entry name" value="OMP/PagP_B-barrel"/>
</dbReference>
<feature type="domain" description="Outer membrane protein OmpA-like transmembrane" evidence="2">
    <location>
        <begin position="26"/>
        <end position="161"/>
    </location>
</feature>
<dbReference type="SUPFAM" id="SSF56925">
    <property type="entry name" value="OMPA-like"/>
    <property type="match status" value="1"/>
</dbReference>
<dbReference type="Pfam" id="PF01389">
    <property type="entry name" value="OmpA_membrane"/>
    <property type="match status" value="1"/>
</dbReference>
<dbReference type="EMBL" id="LCHP01000006">
    <property type="protein sequence ID" value="KKT36489.1"/>
    <property type="molecule type" value="Genomic_DNA"/>
</dbReference>
<evidence type="ECO:0000313" key="4">
    <source>
        <dbReference type="Proteomes" id="UP000033815"/>
    </source>
</evidence>
<keyword evidence="1" id="KW-0732">Signal</keyword>
<name>A0A837IB12_9BACT</name>
<evidence type="ECO:0000313" key="3">
    <source>
        <dbReference type="EMBL" id="KKT36489.1"/>
    </source>
</evidence>
<feature type="signal peptide" evidence="1">
    <location>
        <begin position="1"/>
        <end position="21"/>
    </location>
</feature>
<organism evidence="3 4">
    <name type="scientific">Candidatus Nomurabacteria bacterium GW2011_GWB1_44_12</name>
    <dbReference type="NCBI Taxonomy" id="1618748"/>
    <lineage>
        <taxon>Bacteria</taxon>
        <taxon>Candidatus Nomuraibacteriota</taxon>
    </lineage>
</organism>
<accession>A0A837IB12</accession>
<gene>
    <name evidence="3" type="ORF">UW25_C0006G0011</name>
</gene>
<dbReference type="Proteomes" id="UP000033815">
    <property type="component" value="Unassembled WGS sequence"/>
</dbReference>
<protein>
    <recommendedName>
        <fullName evidence="2">Outer membrane protein OmpA-like transmembrane domain-containing protein</fullName>
    </recommendedName>
</protein>
<dbReference type="InterPro" id="IPR000498">
    <property type="entry name" value="OmpA-like_TM_dom"/>
</dbReference>
<dbReference type="Gene3D" id="2.40.160.20">
    <property type="match status" value="1"/>
</dbReference>
<sequence>MKKYLVALMFFCGLFSQVAQADDEASRWYVGAGVAELVSPGGIPMSPQEMGFLVNQTYWNSSRTVENRRLANEVTVGYQMNGTFAVELGYIRGDSGAKATTTATMPTFDWNTGLPISVPITIAQKETLSAWQLSFVGQKPLNDYVSVMARLGMMRAHTEWEQRQTYTWPASWNGDGSSQIWTRSSNKETSVSASLQRSQTTRTFAWNGKSPARCKPVFHRQFSFFNFNQTAMRCILRLRLEDVFILVVAL</sequence>
<dbReference type="AlphaFoldDB" id="A0A837IB12"/>